<reference evidence="2 3" key="1">
    <citation type="submission" date="2016-08" db="EMBL/GenBank/DDBJ databases">
        <title>Genome-based comparison of Moorella thermoacetic strains.</title>
        <authorList>
            <person name="Poehlein A."/>
            <person name="Bengelsdorf F.R."/>
            <person name="Esser C."/>
            <person name="Duerre P."/>
            <person name="Daniel R."/>
        </authorList>
    </citation>
    <scope>NUCLEOTIDE SEQUENCE [LARGE SCALE GENOMIC DNA]</scope>
    <source>
        <strain evidence="2 3">DSM 11768</strain>
    </source>
</reference>
<dbReference type="GO" id="GO:0006203">
    <property type="term" value="P:dGTP catabolic process"/>
    <property type="evidence" value="ECO:0007669"/>
    <property type="project" value="TreeGrafter"/>
</dbReference>
<dbReference type="EC" id="3.1.5.1" evidence="2"/>
<name>A0A1J5JK76_NEOTH</name>
<dbReference type="InterPro" id="IPR003607">
    <property type="entry name" value="HD/PDEase_dom"/>
</dbReference>
<organism evidence="2 3">
    <name type="scientific">Neomoorella thermoacetica</name>
    <name type="common">Clostridium thermoaceticum</name>
    <dbReference type="NCBI Taxonomy" id="1525"/>
    <lineage>
        <taxon>Bacteria</taxon>
        <taxon>Bacillati</taxon>
        <taxon>Bacillota</taxon>
        <taxon>Clostridia</taxon>
        <taxon>Neomoorellales</taxon>
        <taxon>Neomoorellaceae</taxon>
        <taxon>Neomoorella</taxon>
    </lineage>
</organism>
<protein>
    <submittedName>
        <fullName evidence="2">Deoxyguanosinetriphosphate triphosphohydrolase</fullName>
        <ecNumber evidence="2">3.1.5.1</ecNumber>
    </submittedName>
</protein>
<dbReference type="PANTHER" id="PTHR11373:SF4">
    <property type="entry name" value="DEOXYNUCLEOSIDE TRIPHOSPHATE TRIPHOSPHOHYDROLASE SAMHD1"/>
    <property type="match status" value="1"/>
</dbReference>
<dbReference type="GO" id="GO:0008832">
    <property type="term" value="F:dGTPase activity"/>
    <property type="evidence" value="ECO:0007669"/>
    <property type="project" value="UniProtKB-EC"/>
</dbReference>
<feature type="domain" description="HD" evidence="1">
    <location>
        <begin position="52"/>
        <end position="194"/>
    </location>
</feature>
<dbReference type="Pfam" id="PF01966">
    <property type="entry name" value="HD"/>
    <property type="match status" value="1"/>
</dbReference>
<dbReference type="InterPro" id="IPR006674">
    <property type="entry name" value="HD_domain"/>
</dbReference>
<dbReference type="Gene3D" id="1.10.3210.10">
    <property type="entry name" value="Hypothetical protein af1432"/>
    <property type="match status" value="1"/>
</dbReference>
<dbReference type="Proteomes" id="UP000182743">
    <property type="component" value="Unassembled WGS sequence"/>
</dbReference>
<dbReference type="InterPro" id="IPR050135">
    <property type="entry name" value="dGTPase-like"/>
</dbReference>
<dbReference type="RefSeq" id="WP_071520539.1">
    <property type="nucleotide sequence ID" value="NZ_CP136416.1"/>
</dbReference>
<dbReference type="Pfam" id="PF19276">
    <property type="entry name" value="HD_assoc_2"/>
    <property type="match status" value="1"/>
</dbReference>
<proteinExistence type="predicted"/>
<dbReference type="PROSITE" id="PS51831">
    <property type="entry name" value="HD"/>
    <property type="match status" value="1"/>
</dbReference>
<dbReference type="PANTHER" id="PTHR11373">
    <property type="entry name" value="DEOXYNUCLEOSIDE TRIPHOSPHATE TRIPHOSPHOHYDROLASE"/>
    <property type="match status" value="1"/>
</dbReference>
<dbReference type="SMART" id="SM00471">
    <property type="entry name" value="HDc"/>
    <property type="match status" value="1"/>
</dbReference>
<gene>
    <name evidence="2" type="primary">dgt_1</name>
    <name evidence="2" type="ORF">MOOR_07720</name>
</gene>
<sequence length="429" mass="50079">MKFYEIRDPIFGFITINEWERDIINHRIFQRLRRIKQLAWTDMVYPGATHTRFEHSLGVMKIATDMFNCIANKGKSYLQNELKFTEEGIRRDLILVRLASLLHDVGHPPFSHAGEGLMSINPESGKSYKHEDYTEAIIRYKMKDVIDDHPLNENYRITADEVADFLAGKSGVRRSILWRGLVTGQMDADRADYLLRDSHHIGVQYGRYDLKRLLVTLTVTSDENEGPVLAIEEGGWHAAEGLILARYMMFTQVYFQHTRRAYDHHVAAVMKQLLEEFQTCEHKGKFPPPTSAENIDNYLEWDDWRVLGLIRAGYGGEDGRILRERKHHRFVYQTSEVPDVNELNQLERVCEKLGTLVSFIDSAEKSWYKFDKEDVYIYLDDHEKRKKPKTVLLSSLSSVVRGLNAVKQQRVYVPWERKKEAEKILEGER</sequence>
<evidence type="ECO:0000313" key="2">
    <source>
        <dbReference type="EMBL" id="OIQ09930.1"/>
    </source>
</evidence>
<accession>A0A1J5JK76</accession>
<dbReference type="CDD" id="cd00077">
    <property type="entry name" value="HDc"/>
    <property type="match status" value="1"/>
</dbReference>
<keyword evidence="2" id="KW-0378">Hydrolase</keyword>
<comment type="caution">
    <text evidence="2">The sequence shown here is derived from an EMBL/GenBank/DDBJ whole genome shotgun (WGS) entry which is preliminary data.</text>
</comment>
<evidence type="ECO:0000313" key="3">
    <source>
        <dbReference type="Proteomes" id="UP000182743"/>
    </source>
</evidence>
<dbReference type="InterPro" id="IPR045509">
    <property type="entry name" value="HD_assoc_2"/>
</dbReference>
<evidence type="ECO:0000259" key="1">
    <source>
        <dbReference type="PROSITE" id="PS51831"/>
    </source>
</evidence>
<dbReference type="AlphaFoldDB" id="A0A1J5JK76"/>
<dbReference type="EMBL" id="MIHH01000002">
    <property type="protein sequence ID" value="OIQ09930.1"/>
    <property type="molecule type" value="Genomic_DNA"/>
</dbReference>
<dbReference type="SUPFAM" id="SSF109604">
    <property type="entry name" value="HD-domain/PDEase-like"/>
    <property type="match status" value="1"/>
</dbReference>